<dbReference type="CDD" id="cd22593">
    <property type="entry name" value="Kunitz_conkunitzin"/>
    <property type="match status" value="1"/>
</dbReference>
<dbReference type="Gene3D" id="4.10.410.10">
    <property type="entry name" value="Pancreatic trypsin inhibitor Kunitz domain"/>
    <property type="match status" value="1"/>
</dbReference>
<evidence type="ECO:0000259" key="2">
    <source>
        <dbReference type="PROSITE" id="PS50279"/>
    </source>
</evidence>
<proteinExistence type="predicted"/>
<dbReference type="InterPro" id="IPR036880">
    <property type="entry name" value="Kunitz_BPTI_sf"/>
</dbReference>
<dbReference type="AlphaFoldDB" id="A0A098LXS7"/>
<evidence type="ECO:0000313" key="3">
    <source>
        <dbReference type="EMBL" id="JAC94755.1"/>
    </source>
</evidence>
<dbReference type="SMART" id="SM00131">
    <property type="entry name" value="KU"/>
    <property type="match status" value="1"/>
</dbReference>
<accession>A0A098LXS7</accession>
<dbReference type="Pfam" id="PF00014">
    <property type="entry name" value="Kunitz_BPTI"/>
    <property type="match status" value="1"/>
</dbReference>
<organism evidence="3">
    <name type="scientific">Gemmula speciosa</name>
    <name type="common">Splendid gem-turris</name>
    <name type="synonym">Pleurotoma speciosa</name>
    <dbReference type="NCBI Taxonomy" id="439592"/>
    <lineage>
        <taxon>Eukaryota</taxon>
        <taxon>Metazoa</taxon>
        <taxon>Spiralia</taxon>
        <taxon>Lophotrochozoa</taxon>
        <taxon>Mollusca</taxon>
        <taxon>Gastropoda</taxon>
        <taxon>Caenogastropoda</taxon>
        <taxon>Neogastropoda</taxon>
        <taxon>Conoidea</taxon>
        <taxon>Turridae</taxon>
        <taxon>Gemmula</taxon>
    </lineage>
</organism>
<protein>
    <submittedName>
        <fullName evidence="3">Gsp_39 putative toxin</fullName>
    </submittedName>
</protein>
<dbReference type="InterPro" id="IPR002223">
    <property type="entry name" value="Kunitz_BPTI"/>
</dbReference>
<feature type="domain" description="BPTI/Kunitz inhibitor" evidence="2">
    <location>
        <begin position="30"/>
        <end position="80"/>
    </location>
</feature>
<dbReference type="EMBL" id="GBRA01000039">
    <property type="protein sequence ID" value="JAC94755.1"/>
    <property type="molecule type" value="Transcribed_RNA"/>
</dbReference>
<dbReference type="SUPFAM" id="SSF57362">
    <property type="entry name" value="BPTI-like"/>
    <property type="match status" value="1"/>
</dbReference>
<keyword evidence="1" id="KW-0732">Signal</keyword>
<reference evidence="3" key="2">
    <citation type="submission" date="2014-09" db="EMBL/GenBank/DDBJ databases">
        <authorList>
            <person name="Gonzales D.T.T."/>
            <person name="Saloma C.P."/>
        </authorList>
    </citation>
    <scope>NUCLEOTIDE SEQUENCE</scope>
    <source>
        <tissue evidence="3">Venom duct</tissue>
    </source>
</reference>
<dbReference type="GO" id="GO:0004867">
    <property type="term" value="F:serine-type endopeptidase inhibitor activity"/>
    <property type="evidence" value="ECO:0007669"/>
    <property type="project" value="InterPro"/>
</dbReference>
<name>A0A098LXS7_GEMSP</name>
<feature type="signal peptide" evidence="1">
    <location>
        <begin position="1"/>
        <end position="22"/>
    </location>
</feature>
<dbReference type="PROSITE" id="PS50279">
    <property type="entry name" value="BPTI_KUNITZ_2"/>
    <property type="match status" value="1"/>
</dbReference>
<sequence length="95" mass="11042">MEGRRFAVFLLLTICVYIPISSVTRTTPVCQQPADPGTGTWPYSSWYYHHDNNDCCLFTYNGQGGNDNKFSSRKKCFFECYNYTRPYIDKNCPDI</sequence>
<feature type="chain" id="PRO_5001937435" evidence="1">
    <location>
        <begin position="23"/>
        <end position="95"/>
    </location>
</feature>
<evidence type="ECO:0000256" key="1">
    <source>
        <dbReference type="SAM" id="SignalP"/>
    </source>
</evidence>
<reference evidence="3" key="1">
    <citation type="journal article" date="2014" name="Toxicon">
        <title>A bioinformatics survey for conotoxin-like sequences in three turrid snail venom duct transcriptomes.</title>
        <authorList>
            <person name="Gonzales D.T."/>
            <person name="Saloma C.P."/>
        </authorList>
    </citation>
    <scope>NUCLEOTIDE SEQUENCE</scope>
    <source>
        <tissue evidence="3">Venom duct</tissue>
    </source>
</reference>